<feature type="coiled-coil region" evidence="6">
    <location>
        <begin position="1408"/>
        <end position="1435"/>
    </location>
</feature>
<dbReference type="InterPro" id="IPR013126">
    <property type="entry name" value="Hsp_70_fam"/>
</dbReference>
<keyword evidence="6" id="KW-0175">Coiled coil</keyword>
<evidence type="ECO:0000259" key="8">
    <source>
        <dbReference type="PROSITE" id="PS50600"/>
    </source>
</evidence>
<dbReference type="InterPro" id="IPR038765">
    <property type="entry name" value="Papain-like_cys_pep_sf"/>
</dbReference>
<evidence type="ECO:0000256" key="3">
    <source>
        <dbReference type="ARBA" id="ARBA00022741"/>
    </source>
</evidence>
<dbReference type="Gene3D" id="3.40.395.10">
    <property type="entry name" value="Adenoviral Proteinase, Chain A"/>
    <property type="match status" value="1"/>
</dbReference>
<dbReference type="EMBL" id="HBGD01011684">
    <property type="protein sequence ID" value="CAD9086420.1"/>
    <property type="molecule type" value="Transcribed_RNA"/>
</dbReference>
<dbReference type="PANTHER" id="PTHR19375">
    <property type="entry name" value="HEAT SHOCK PROTEIN 70KDA"/>
    <property type="match status" value="1"/>
</dbReference>
<feature type="compositionally biased region" description="Low complexity" evidence="7">
    <location>
        <begin position="1087"/>
        <end position="1101"/>
    </location>
</feature>
<dbReference type="InterPro" id="IPR043129">
    <property type="entry name" value="ATPase_NBD"/>
</dbReference>
<dbReference type="PROSITE" id="PS50600">
    <property type="entry name" value="ULP_PROTEASE"/>
    <property type="match status" value="1"/>
</dbReference>
<feature type="compositionally biased region" description="Polar residues" evidence="7">
    <location>
        <begin position="57"/>
        <end position="84"/>
    </location>
</feature>
<dbReference type="InterPro" id="IPR003653">
    <property type="entry name" value="Peptidase_C48_C"/>
</dbReference>
<dbReference type="Gene3D" id="3.30.420.40">
    <property type="match status" value="2"/>
</dbReference>
<protein>
    <recommendedName>
        <fullName evidence="8">Ubiquitin-like protease family profile domain-containing protein</fullName>
    </recommendedName>
</protein>
<dbReference type="Pfam" id="PF02902">
    <property type="entry name" value="Peptidase_C48"/>
    <property type="match status" value="1"/>
</dbReference>
<name>A0A7S1KUU3_9EUKA</name>
<evidence type="ECO:0000256" key="7">
    <source>
        <dbReference type="SAM" id="MobiDB-lite"/>
    </source>
</evidence>
<dbReference type="Pfam" id="PF00012">
    <property type="entry name" value="HSP70"/>
    <property type="match status" value="1"/>
</dbReference>
<dbReference type="GO" id="GO:0005524">
    <property type="term" value="F:ATP binding"/>
    <property type="evidence" value="ECO:0007669"/>
    <property type="project" value="UniProtKB-KW"/>
</dbReference>
<reference evidence="9" key="1">
    <citation type="submission" date="2021-01" db="EMBL/GenBank/DDBJ databases">
        <authorList>
            <person name="Corre E."/>
            <person name="Pelletier E."/>
            <person name="Niang G."/>
            <person name="Scheremetjew M."/>
            <person name="Finn R."/>
            <person name="Kale V."/>
            <person name="Holt S."/>
            <person name="Cochrane G."/>
            <person name="Meng A."/>
            <person name="Brown T."/>
            <person name="Cohen L."/>
        </authorList>
    </citation>
    <scope>NUCLEOTIDE SEQUENCE</scope>
    <source>
        <strain evidence="9">WS</strain>
    </source>
</reference>
<evidence type="ECO:0000256" key="4">
    <source>
        <dbReference type="ARBA" id="ARBA00022801"/>
    </source>
</evidence>
<feature type="compositionally biased region" description="Polar residues" evidence="7">
    <location>
        <begin position="95"/>
        <end position="109"/>
    </location>
</feature>
<dbReference type="GO" id="GO:0140662">
    <property type="term" value="F:ATP-dependent protein folding chaperone"/>
    <property type="evidence" value="ECO:0007669"/>
    <property type="project" value="InterPro"/>
</dbReference>
<keyword evidence="2" id="KW-0645">Protease</keyword>
<feature type="domain" description="Ubiquitin-like protease family profile" evidence="8">
    <location>
        <begin position="1164"/>
        <end position="1336"/>
    </location>
</feature>
<organism evidence="9">
    <name type="scientific">Percolomonas cosmopolitus</name>
    <dbReference type="NCBI Taxonomy" id="63605"/>
    <lineage>
        <taxon>Eukaryota</taxon>
        <taxon>Discoba</taxon>
        <taxon>Heterolobosea</taxon>
        <taxon>Tetramitia</taxon>
        <taxon>Eutetramitia</taxon>
        <taxon>Percolomonadidae</taxon>
        <taxon>Percolomonas</taxon>
    </lineage>
</organism>
<gene>
    <name evidence="9" type="ORF">PCOS0759_LOCUS9674</name>
</gene>
<feature type="compositionally biased region" description="Polar residues" evidence="7">
    <location>
        <begin position="1"/>
        <end position="17"/>
    </location>
</feature>
<keyword evidence="4" id="KW-0378">Hydrolase</keyword>
<keyword evidence="3" id="KW-0547">Nucleotide-binding</keyword>
<evidence type="ECO:0000256" key="6">
    <source>
        <dbReference type="SAM" id="Coils"/>
    </source>
</evidence>
<feature type="compositionally biased region" description="Basic and acidic residues" evidence="7">
    <location>
        <begin position="1069"/>
        <end position="1085"/>
    </location>
</feature>
<keyword evidence="5" id="KW-0067">ATP-binding</keyword>
<feature type="region of interest" description="Disordered" evidence="7">
    <location>
        <begin position="1"/>
        <end position="117"/>
    </location>
</feature>
<sequence>MSRTPDTPLSVPSNGSRNGLRKITLKPPNVMRQASERQQPVPAASDEQEDAAHALVSQPNDVETPDSARTSASIVPPLLSSNNPLGRLSVDRWMASSTPRNRTNSPNVTPGSPMMPPRMSPPMDDSTLSDMKLPVAQHAPFQRQYLSEFRNQCEKITLRENPFVEMHGAFLGIDMGTSSTVVTLYERRKGITWIEYKSQRYEPTVVFLPDSACRNGEVSLTKLLFGHAALQKAALIPGSKNLLSHWKPFIQADTKEEFSSLLETYRDTGFHTSLAWSDHLGPCFRFVSQDGTVTKDFSLHDVEHQILARYLEKVNNEEESIVQHAVFAMPVYTPMSVRQRRRQALYTAFAGKVKQWTVLTESACAFIATLHGFETVEPSNMIVVDLGEGTLDISIGCCNSSCAFEFWNHTGNTAINGFAFTIAVFNRIWRVLDAGVVQDDDTVDMEVVRQRYSVTFIQHLLSCAQSIKEDIASTMDESVTVETKTFLCAHHELTGDAWQRMKTFIRHTPHWTYTKEAFVQDTQQLTNHLIALIEQCIAKAPESNPVDTVICVGRSWKNAELTNAVKSHFRPKYSVFTTDLDASVSTGAAKSAVLVEHDAVHRGDRIGDRLDTNIYLEMTNPKLDTDPNAAPLVLELVLKKGTKIPLQEPVRWDTERCSESHMEVDYPIYTGDSEANARLMCAFVVPAYHKHGYIQFTMDVGGKITVKSAHGGKDPVELQLQYSSLYEGIKFDAHYQEQYFAPEGVQEIPLEDVTHKRKRDVLTADIPLPPLESEDMSDSPDEPESTLPHPKRRRRVSAYKPQSALYHLRRNQSKVKTVICLNHNHLEETASPDTCLPREVVDLGMDVYQANAKTTTGCIVTSSEFMQQLMTGKKVPFHLHGQSQLQTVSREIRDNSVLLVPVFNEALMYWFLFVADMRTLETVHPDLTKEKVFRNRLVCHTVSLSGSARRKRAKCYEDKCMKRLAHFLKGLRDLRETFERFEHHGTRGDSGICVLARIQSITQRVFHDNSPRIFSLSRTQVQHWRQRWVELLAEVEDGSNLLRRRLDEVYLSLYTHTNEESSDSDEEADSTHSSDEESGDSDKRANSSHSSNDTTSATSDDNQNDADTAMTDHMEVDNEPNDDDGTHINLTQEPPSSPSAVIIDDDRECLYELHSRDSVLRTGVHITREQFRNVATPNMWVQQDILQLFLEFLQRKYSDNLFCIPLHVCAWILEENYERAYEEVRPQWVNTNANHKQAREIRDDQHIVAVMNDIENKHWIVIFANPGGWGDTFIVDSLYVFGAGHAYHSEFARTKAIPRLTKFLNQEERLTVNPEVPQQTDSSSCGLFVMRQLLFCAEQECPATTCSVVFEQQDIDMWRQNWMREWRRIEKEGATHVEEDTLKRLLMEDATHVHPDTLTRRLEEKARRTRVFEEKARLRRLAEEAKRQALMEEEARL</sequence>
<dbReference type="Gene3D" id="3.90.640.10">
    <property type="entry name" value="Actin, Chain A, domain 4"/>
    <property type="match status" value="1"/>
</dbReference>
<feature type="compositionally biased region" description="Acidic residues" evidence="7">
    <location>
        <begin position="772"/>
        <end position="784"/>
    </location>
</feature>
<evidence type="ECO:0000256" key="1">
    <source>
        <dbReference type="ARBA" id="ARBA00005234"/>
    </source>
</evidence>
<feature type="region of interest" description="Disordered" evidence="7">
    <location>
        <begin position="1057"/>
        <end position="1140"/>
    </location>
</feature>
<proteinExistence type="inferred from homology"/>
<evidence type="ECO:0000313" key="9">
    <source>
        <dbReference type="EMBL" id="CAD9086420.1"/>
    </source>
</evidence>
<accession>A0A7S1KUU3</accession>
<dbReference type="GO" id="GO:0008234">
    <property type="term" value="F:cysteine-type peptidase activity"/>
    <property type="evidence" value="ECO:0007669"/>
    <property type="project" value="InterPro"/>
</dbReference>
<dbReference type="GO" id="GO:0006508">
    <property type="term" value="P:proteolysis"/>
    <property type="evidence" value="ECO:0007669"/>
    <property type="project" value="UniProtKB-KW"/>
</dbReference>
<evidence type="ECO:0000256" key="5">
    <source>
        <dbReference type="ARBA" id="ARBA00022840"/>
    </source>
</evidence>
<dbReference type="SUPFAM" id="SSF54001">
    <property type="entry name" value="Cysteine proteinases"/>
    <property type="match status" value="1"/>
</dbReference>
<feature type="region of interest" description="Disordered" evidence="7">
    <location>
        <begin position="761"/>
        <end position="798"/>
    </location>
</feature>
<comment type="similarity">
    <text evidence="1">Belongs to the peptidase C48 family.</text>
</comment>
<evidence type="ECO:0000256" key="2">
    <source>
        <dbReference type="ARBA" id="ARBA00022670"/>
    </source>
</evidence>
<dbReference type="SUPFAM" id="SSF53067">
    <property type="entry name" value="Actin-like ATPase domain"/>
    <property type="match status" value="2"/>
</dbReference>